<reference evidence="1" key="1">
    <citation type="journal article" date="2014" name="Genome Biol. Evol.">
        <title>Gene Loss Rather Than Gene Gain Is Associated with a Host Jump from Monocots to Dicots in the Smut Fungus Melanopsichium pennsylvanicum.</title>
        <authorList>
            <person name="Sharma R."/>
            <person name="Mishra B."/>
            <person name="Runge F."/>
            <person name="Thines M."/>
        </authorList>
    </citation>
    <scope>NUCLEOTIDE SEQUENCE</scope>
    <source>
        <strain evidence="1">4</strain>
    </source>
</reference>
<proteinExistence type="predicted"/>
<dbReference type="EMBL" id="HG529550">
    <property type="protein sequence ID" value="CDI52803.1"/>
    <property type="molecule type" value="Genomic_DNA"/>
</dbReference>
<name>A0A077R1Y3_9BASI</name>
<dbReference type="AlphaFoldDB" id="A0A077R1Y3"/>
<organism evidence="1">
    <name type="scientific">Melanopsichium pennsylvanicum 4</name>
    <dbReference type="NCBI Taxonomy" id="1398559"/>
    <lineage>
        <taxon>Eukaryota</taxon>
        <taxon>Fungi</taxon>
        <taxon>Dikarya</taxon>
        <taxon>Basidiomycota</taxon>
        <taxon>Ustilaginomycotina</taxon>
        <taxon>Ustilaginomycetes</taxon>
        <taxon>Ustilaginales</taxon>
        <taxon>Ustilaginaceae</taxon>
        <taxon>Melanopsichium</taxon>
    </lineage>
</organism>
<evidence type="ECO:0000313" key="1">
    <source>
        <dbReference type="EMBL" id="CDI52803.1"/>
    </source>
</evidence>
<protein>
    <submittedName>
        <fullName evidence="1">Uncharacterized protein</fullName>
    </submittedName>
</protein>
<accession>A0A077R1Y3</accession>
<sequence length="103" mass="11281">MAQANAYPLLGFNGSKMLIAWQVITTFGSDSRSRVRTGTQSEFENNGEYGCHGTVPSGQRARDEKLELHLGITGWKMAGGAVRDVGMPCFIQTKCCLSPVVWR</sequence>